<dbReference type="Pfam" id="PF02668">
    <property type="entry name" value="TauD"/>
    <property type="match status" value="1"/>
</dbReference>
<dbReference type="InterPro" id="IPR042098">
    <property type="entry name" value="TauD-like_sf"/>
</dbReference>
<accession>A0ABR3G6X9</accession>
<comment type="cofactor">
    <cofactor evidence="1">
        <name>Fe(2+)</name>
        <dbReference type="ChEBI" id="CHEBI:29033"/>
    </cofactor>
</comment>
<organism evidence="8 9">
    <name type="scientific">Discina gigas</name>
    <dbReference type="NCBI Taxonomy" id="1032678"/>
    <lineage>
        <taxon>Eukaryota</taxon>
        <taxon>Fungi</taxon>
        <taxon>Dikarya</taxon>
        <taxon>Ascomycota</taxon>
        <taxon>Pezizomycotina</taxon>
        <taxon>Pezizomycetes</taxon>
        <taxon>Pezizales</taxon>
        <taxon>Discinaceae</taxon>
        <taxon>Discina</taxon>
    </lineage>
</organism>
<reference evidence="8 9" key="1">
    <citation type="submission" date="2024-02" db="EMBL/GenBank/DDBJ databases">
        <title>Discinaceae phylogenomics.</title>
        <authorList>
            <person name="Dirks A.C."/>
            <person name="James T.Y."/>
        </authorList>
    </citation>
    <scope>NUCLEOTIDE SEQUENCE [LARGE SCALE GENOMIC DNA]</scope>
    <source>
        <strain evidence="8 9">ACD0624</strain>
    </source>
</reference>
<keyword evidence="3" id="KW-0479">Metal-binding</keyword>
<sequence length="347" mass="38673">MAAPGLTTEYKWTRYLPVADDYKEPDLVDCVHVEPSTRVDPAKELQFLAGATSVIDLSPAIGTEIRGKQLSTLTPGELDELSLLLGRRALLVFRGQDFAELSCERQKEIVSHFGRLHVHPVSGHVPGSREHLVFYRTKDNDVFRAGAATNRISTTLWHHDQSFERQPPSATFLTGLTIPARCGGDTEYVSMVAAYNRLSPSFAAYLETLTALHSGVEQGEDSSKVGGILRRTPVETVHPVIRVHPGTGEKSIFVNKAFTKHIVGLKREESDAILNFIYDFVAKATEFHARVRWEDATVIVWDNRITNHTVISDFGFEKGDIRHHFRITATGERPIPVEGKIPKDVLV</sequence>
<dbReference type="InterPro" id="IPR003819">
    <property type="entry name" value="TauD/TfdA-like"/>
</dbReference>
<dbReference type="PANTHER" id="PTHR30468:SF1">
    <property type="entry name" value="ALPHA-KETOGLUTARATE-DEPENDENT SULFONATE DIOXYGENASE"/>
    <property type="match status" value="1"/>
</dbReference>
<evidence type="ECO:0000256" key="6">
    <source>
        <dbReference type="ARBA" id="ARBA00023004"/>
    </source>
</evidence>
<comment type="similarity">
    <text evidence="2">Belongs to the TfdA dioxygenase family.</text>
</comment>
<dbReference type="PANTHER" id="PTHR30468">
    <property type="entry name" value="ALPHA-KETOGLUTARATE-DEPENDENT SULFONATE DIOXYGENASE"/>
    <property type="match status" value="1"/>
</dbReference>
<keyword evidence="6" id="KW-0408">Iron</keyword>
<dbReference type="Gene3D" id="3.60.130.10">
    <property type="entry name" value="Clavaminate synthase-like"/>
    <property type="match status" value="1"/>
</dbReference>
<evidence type="ECO:0000259" key="7">
    <source>
        <dbReference type="Pfam" id="PF02668"/>
    </source>
</evidence>
<keyword evidence="9" id="KW-1185">Reference proteome</keyword>
<evidence type="ECO:0000256" key="2">
    <source>
        <dbReference type="ARBA" id="ARBA00005896"/>
    </source>
</evidence>
<protein>
    <recommendedName>
        <fullName evidence="7">TauD/TfdA-like domain-containing protein</fullName>
    </recommendedName>
</protein>
<evidence type="ECO:0000256" key="1">
    <source>
        <dbReference type="ARBA" id="ARBA00001954"/>
    </source>
</evidence>
<keyword evidence="4" id="KW-0223">Dioxygenase</keyword>
<evidence type="ECO:0000256" key="5">
    <source>
        <dbReference type="ARBA" id="ARBA00023002"/>
    </source>
</evidence>
<evidence type="ECO:0000313" key="9">
    <source>
        <dbReference type="Proteomes" id="UP001447188"/>
    </source>
</evidence>
<name>A0ABR3G6X9_9PEZI</name>
<keyword evidence="5" id="KW-0560">Oxidoreductase</keyword>
<comment type="caution">
    <text evidence="8">The sequence shown here is derived from an EMBL/GenBank/DDBJ whole genome shotgun (WGS) entry which is preliminary data.</text>
</comment>
<feature type="domain" description="TauD/TfdA-like" evidence="7">
    <location>
        <begin position="55"/>
        <end position="328"/>
    </location>
</feature>
<dbReference type="InterPro" id="IPR051323">
    <property type="entry name" value="AtsK-like"/>
</dbReference>
<proteinExistence type="inferred from homology"/>
<evidence type="ECO:0000256" key="3">
    <source>
        <dbReference type="ARBA" id="ARBA00022723"/>
    </source>
</evidence>
<evidence type="ECO:0000313" key="8">
    <source>
        <dbReference type="EMBL" id="KAL0631623.1"/>
    </source>
</evidence>
<dbReference type="SUPFAM" id="SSF51197">
    <property type="entry name" value="Clavaminate synthase-like"/>
    <property type="match status" value="1"/>
</dbReference>
<dbReference type="Proteomes" id="UP001447188">
    <property type="component" value="Unassembled WGS sequence"/>
</dbReference>
<gene>
    <name evidence="8" type="ORF">Q9L58_009517</name>
</gene>
<dbReference type="EMBL" id="JBBBZM010000228">
    <property type="protein sequence ID" value="KAL0631623.1"/>
    <property type="molecule type" value="Genomic_DNA"/>
</dbReference>
<evidence type="ECO:0000256" key="4">
    <source>
        <dbReference type="ARBA" id="ARBA00022964"/>
    </source>
</evidence>